<dbReference type="EMBL" id="SNWN01000016">
    <property type="protein sequence ID" value="TDO18984.1"/>
    <property type="molecule type" value="Genomic_DNA"/>
</dbReference>
<organism evidence="1 2">
    <name type="scientific">Mycoplasma testudineum</name>
    <dbReference type="NCBI Taxonomy" id="244584"/>
    <lineage>
        <taxon>Bacteria</taxon>
        <taxon>Bacillati</taxon>
        <taxon>Mycoplasmatota</taxon>
        <taxon>Mollicutes</taxon>
        <taxon>Mycoplasmataceae</taxon>
        <taxon>Mycoplasma</taxon>
    </lineage>
</organism>
<keyword evidence="2" id="KW-1185">Reference proteome</keyword>
<accession>A0A4R6IB22</accession>
<dbReference type="RefSeq" id="WP_094254944.1">
    <property type="nucleotide sequence ID" value="NZ_NNCE01000008.1"/>
</dbReference>
<proteinExistence type="predicted"/>
<name>A0A4R6IB22_9MOLU</name>
<dbReference type="AlphaFoldDB" id="A0A4R6IB22"/>
<sequence length="252" mass="29866">MNNFTSKKLITKRQTVSSQSQIRTNALSQLLVSQNFKNIKIELTRDHVMDKYVERFLKYQKPYISFFWNSPFKLEFDNSIYAELDNYSIQFEDVMYASSFLNSRYGSPFSIAFGFFKIKPVYHKINADFFCCLYLTLFPENKKVSHFSKSNINLSTNNKEKFNSIFTDEKMDVLNEIFNDNIKNQISIIVENGEINILIQYSLHQRDLTLSNLAKMPWIYDFPMTKEYFHNWLTLVSRITNSLKILVKLFEA</sequence>
<gene>
    <name evidence="1" type="ORF">EI74_0802</name>
</gene>
<evidence type="ECO:0000313" key="2">
    <source>
        <dbReference type="Proteomes" id="UP000295518"/>
    </source>
</evidence>
<protein>
    <submittedName>
        <fullName evidence="1">Uncharacterized protein</fullName>
    </submittedName>
</protein>
<comment type="caution">
    <text evidence="1">The sequence shown here is derived from an EMBL/GenBank/DDBJ whole genome shotgun (WGS) entry which is preliminary data.</text>
</comment>
<dbReference type="Proteomes" id="UP000295518">
    <property type="component" value="Unassembled WGS sequence"/>
</dbReference>
<evidence type="ECO:0000313" key="1">
    <source>
        <dbReference type="EMBL" id="TDO18984.1"/>
    </source>
</evidence>
<reference evidence="1 2" key="1">
    <citation type="submission" date="2019-03" db="EMBL/GenBank/DDBJ databases">
        <title>Genomic Encyclopedia of Archaeal and Bacterial Type Strains, Phase II (KMG-II): from individual species to whole genera.</title>
        <authorList>
            <person name="Goeker M."/>
        </authorList>
    </citation>
    <scope>NUCLEOTIDE SEQUENCE [LARGE SCALE GENOMIC DNA]</scope>
    <source>
        <strain evidence="1 2">ATCC 700618</strain>
    </source>
</reference>